<dbReference type="InterPro" id="IPR001870">
    <property type="entry name" value="B30.2/SPRY"/>
</dbReference>
<dbReference type="Ensembl" id="ENSCVAT00000003374.1">
    <property type="protein sequence ID" value="ENSCVAP00000024759.1"/>
    <property type="gene ID" value="ENSCVAG00000009052.1"/>
</dbReference>
<dbReference type="InterPro" id="IPR043136">
    <property type="entry name" value="B30.2/SPRY_sf"/>
</dbReference>
<sequence>MDQNEEHWVIPQLLNKACNLTFDINTANEHLILSECGRQVTLTTEKQTYPDHPDRFERRGQVLCREALSGRCYWEVEWTACGVNIGVAFKNVKRKGWDAEILRSDETWLFYDYSSWGFSFQHRHQAVFLPLPFIDVKAFLARPRRLGIFLDSTAGILCFYWLSDDTRTLFHTFHSTFTEPVYPVFSI</sequence>
<evidence type="ECO:0000313" key="5">
    <source>
        <dbReference type="Ensembl" id="ENSCVAP00000024759.1"/>
    </source>
</evidence>
<reference evidence="5" key="2">
    <citation type="submission" date="2025-09" db="UniProtKB">
        <authorList>
            <consortium name="Ensembl"/>
        </authorList>
    </citation>
    <scope>IDENTIFICATION</scope>
</reference>
<dbReference type="SUPFAM" id="SSF49899">
    <property type="entry name" value="Concanavalin A-like lectins/glucanases"/>
    <property type="match status" value="1"/>
</dbReference>
<evidence type="ECO:0000259" key="4">
    <source>
        <dbReference type="PROSITE" id="PS50188"/>
    </source>
</evidence>
<dbReference type="PANTHER" id="PTHR25465">
    <property type="entry name" value="B-BOX DOMAIN CONTAINING"/>
    <property type="match status" value="1"/>
</dbReference>
<protein>
    <recommendedName>
        <fullName evidence="4">B30.2/SPRY domain-containing protein</fullName>
    </recommendedName>
</protein>
<dbReference type="InterPro" id="IPR013320">
    <property type="entry name" value="ConA-like_dom_sf"/>
</dbReference>
<evidence type="ECO:0000313" key="6">
    <source>
        <dbReference type="Proteomes" id="UP000265020"/>
    </source>
</evidence>
<organism evidence="5 6">
    <name type="scientific">Cyprinodon variegatus</name>
    <name type="common">Sheepshead minnow</name>
    <dbReference type="NCBI Taxonomy" id="28743"/>
    <lineage>
        <taxon>Eukaryota</taxon>
        <taxon>Metazoa</taxon>
        <taxon>Chordata</taxon>
        <taxon>Craniata</taxon>
        <taxon>Vertebrata</taxon>
        <taxon>Euteleostomi</taxon>
        <taxon>Actinopterygii</taxon>
        <taxon>Neopterygii</taxon>
        <taxon>Teleostei</taxon>
        <taxon>Neoteleostei</taxon>
        <taxon>Acanthomorphata</taxon>
        <taxon>Ovalentaria</taxon>
        <taxon>Atherinomorphae</taxon>
        <taxon>Cyprinodontiformes</taxon>
        <taxon>Cyprinodontidae</taxon>
        <taxon>Cyprinodon</taxon>
    </lineage>
</organism>
<keyword evidence="1" id="KW-0479">Metal-binding</keyword>
<proteinExistence type="predicted"/>
<dbReference type="PROSITE" id="PS50188">
    <property type="entry name" value="B302_SPRY"/>
    <property type="match status" value="1"/>
</dbReference>
<dbReference type="InterPro" id="IPR003877">
    <property type="entry name" value="SPRY_dom"/>
</dbReference>
<dbReference type="Pfam" id="PF13765">
    <property type="entry name" value="PRY"/>
    <property type="match status" value="1"/>
</dbReference>
<feature type="domain" description="B30.2/SPRY" evidence="4">
    <location>
        <begin position="1"/>
        <end position="187"/>
    </location>
</feature>
<dbReference type="Pfam" id="PF00622">
    <property type="entry name" value="SPRY"/>
    <property type="match status" value="1"/>
</dbReference>
<keyword evidence="3" id="KW-0862">Zinc</keyword>
<dbReference type="SMART" id="SM00589">
    <property type="entry name" value="PRY"/>
    <property type="match status" value="1"/>
</dbReference>
<reference evidence="5" key="1">
    <citation type="submission" date="2025-08" db="UniProtKB">
        <authorList>
            <consortium name="Ensembl"/>
        </authorList>
    </citation>
    <scope>IDENTIFICATION</scope>
</reference>
<evidence type="ECO:0000256" key="3">
    <source>
        <dbReference type="ARBA" id="ARBA00022833"/>
    </source>
</evidence>
<dbReference type="InterPro" id="IPR051051">
    <property type="entry name" value="E3_ubiq-ligase_TRIM/RNF"/>
</dbReference>
<dbReference type="GO" id="GO:0008270">
    <property type="term" value="F:zinc ion binding"/>
    <property type="evidence" value="ECO:0007669"/>
    <property type="project" value="UniProtKB-KW"/>
</dbReference>
<keyword evidence="6" id="KW-1185">Reference proteome</keyword>
<dbReference type="InterPro" id="IPR003879">
    <property type="entry name" value="Butyrophylin_SPRY"/>
</dbReference>
<evidence type="ECO:0000256" key="1">
    <source>
        <dbReference type="ARBA" id="ARBA00022723"/>
    </source>
</evidence>
<dbReference type="Gene3D" id="2.60.120.920">
    <property type="match status" value="1"/>
</dbReference>
<dbReference type="PANTHER" id="PTHR25465:SF5">
    <property type="entry name" value="E3 UBIQUITIN_ISG15 LIGASE TRIM25-RELATED"/>
    <property type="match status" value="1"/>
</dbReference>
<dbReference type="PRINTS" id="PR01407">
    <property type="entry name" value="BUTYPHLNCDUF"/>
</dbReference>
<dbReference type="Proteomes" id="UP000265020">
    <property type="component" value="Unassembled WGS sequence"/>
</dbReference>
<dbReference type="GO" id="GO:0005737">
    <property type="term" value="C:cytoplasm"/>
    <property type="evidence" value="ECO:0007669"/>
    <property type="project" value="UniProtKB-ARBA"/>
</dbReference>
<dbReference type="GeneTree" id="ENSGT00940000154395"/>
<name>A0A3Q2E0H5_CYPVA</name>
<dbReference type="AlphaFoldDB" id="A0A3Q2E0H5"/>
<evidence type="ECO:0000256" key="2">
    <source>
        <dbReference type="ARBA" id="ARBA00022771"/>
    </source>
</evidence>
<keyword evidence="2" id="KW-0863">Zinc-finger</keyword>
<accession>A0A3Q2E0H5</accession>
<dbReference type="InterPro" id="IPR006574">
    <property type="entry name" value="PRY"/>
</dbReference>
<dbReference type="OMA" id="HGRINDD"/>